<evidence type="ECO:0000256" key="2">
    <source>
        <dbReference type="ARBA" id="ARBA00023054"/>
    </source>
</evidence>
<name>A0A401IMN3_APHSA</name>
<evidence type="ECO:0000313" key="5">
    <source>
        <dbReference type="EMBL" id="GBF82502.1"/>
    </source>
</evidence>
<keyword evidence="4" id="KW-1133">Transmembrane helix</keyword>
<dbReference type="Proteomes" id="UP000287247">
    <property type="component" value="Unassembled WGS sequence"/>
</dbReference>
<dbReference type="AlphaFoldDB" id="A0A401IMN3"/>
<dbReference type="Gene3D" id="2.40.30.170">
    <property type="match status" value="1"/>
</dbReference>
<dbReference type="EMBL" id="BDQK01000017">
    <property type="protein sequence ID" value="GBF82502.1"/>
    <property type="molecule type" value="Genomic_DNA"/>
</dbReference>
<keyword evidence="2 3" id="KW-0175">Coiled coil</keyword>
<dbReference type="SUPFAM" id="SSF111369">
    <property type="entry name" value="HlyD-like secretion proteins"/>
    <property type="match status" value="1"/>
</dbReference>
<keyword evidence="4" id="KW-0472">Membrane</keyword>
<evidence type="ECO:0000256" key="3">
    <source>
        <dbReference type="SAM" id="Coils"/>
    </source>
</evidence>
<comment type="subcellular location">
    <subcellularLocation>
        <location evidence="1">Cell envelope</location>
    </subcellularLocation>
</comment>
<dbReference type="NCBIfam" id="TIGR02971">
    <property type="entry name" value="heterocyst_DevB"/>
    <property type="match status" value="1"/>
</dbReference>
<feature type="transmembrane region" description="Helical" evidence="4">
    <location>
        <begin position="20"/>
        <end position="39"/>
    </location>
</feature>
<evidence type="ECO:0000313" key="6">
    <source>
        <dbReference type="Proteomes" id="UP000287247"/>
    </source>
</evidence>
<dbReference type="Gene3D" id="1.10.287.470">
    <property type="entry name" value="Helix hairpin bin"/>
    <property type="match status" value="1"/>
</dbReference>
<keyword evidence="4" id="KW-0812">Transmembrane</keyword>
<dbReference type="InterPro" id="IPR014315">
    <property type="entry name" value="ABC_heterocyst_DevB"/>
</dbReference>
<dbReference type="InterPro" id="IPR050465">
    <property type="entry name" value="UPF0194_transport"/>
</dbReference>
<keyword evidence="6" id="KW-1185">Reference proteome</keyword>
<proteinExistence type="predicted"/>
<dbReference type="PANTHER" id="PTHR32347">
    <property type="entry name" value="EFFLUX SYSTEM COMPONENT YKNX-RELATED"/>
    <property type="match status" value="1"/>
</dbReference>
<accession>A0A401IMN3</accession>
<sequence length="438" mass="47612">MSPVTQSKPLLVPKGGKKWAIAVSVLGLLLLGSTAIYILRFSPRQSSEASVEPIVTPPKVQAISALGRLEPQGEVIHVAPPPTQGGAKISQMLVKEGDKVQKGQNIAILDNFDKKKAAVTVAQQAVNVAKANLDIVQAGAKTGEIQAQQATIEQLSAELTGQTATNRATISQLEMELEGEKQEQKATIARLEAELKDAQREYKRYQILAQDGVISDSDLEKRQLALDKAKESVIEAQQRLKKTVNTLTEQIAAEKAQSNKEIQSLTQQIQVAKSTLNRIAEIRPVDVQKAQAEVDQSLAKLTEAQQDLDLVYVRSPMEGQVIKINTYPGEKADDTNGIVEIGKTQQMMVIAEVYESDINQVKIGQKALIKSENNTFAGNLKGTIHQIGLKIGKKDVLNTDPAADVDVRVVEVKILLDPASSQKVRDLTYAKVTAKILL</sequence>
<dbReference type="GO" id="GO:0030313">
    <property type="term" value="C:cell envelope"/>
    <property type="evidence" value="ECO:0007669"/>
    <property type="project" value="UniProtKB-SubCell"/>
</dbReference>
<dbReference type="RefSeq" id="WP_124975829.1">
    <property type="nucleotide sequence ID" value="NZ_BDQK01000017.1"/>
</dbReference>
<evidence type="ECO:0000256" key="4">
    <source>
        <dbReference type="SAM" id="Phobius"/>
    </source>
</evidence>
<protein>
    <submittedName>
        <fullName evidence="5">ABC exporter membrane fusion protein</fullName>
    </submittedName>
</protein>
<evidence type="ECO:0000256" key="1">
    <source>
        <dbReference type="ARBA" id="ARBA00004196"/>
    </source>
</evidence>
<comment type="caution">
    <text evidence="5">The sequence shown here is derived from an EMBL/GenBank/DDBJ whole genome shotgun (WGS) entry which is preliminary data.</text>
</comment>
<organism evidence="5 6">
    <name type="scientific">Aphanothece sacrum FPU1</name>
    <dbReference type="NCBI Taxonomy" id="1920663"/>
    <lineage>
        <taxon>Bacteria</taxon>
        <taxon>Bacillati</taxon>
        <taxon>Cyanobacteriota</taxon>
        <taxon>Cyanophyceae</taxon>
        <taxon>Oscillatoriophycideae</taxon>
        <taxon>Chroococcales</taxon>
        <taxon>Aphanothecaceae</taxon>
        <taxon>Aphanothece</taxon>
    </lineage>
</organism>
<dbReference type="OrthoDB" id="264111at2"/>
<gene>
    <name evidence="5" type="ORF">AsFPU1_3932</name>
</gene>
<dbReference type="Gene3D" id="2.40.50.100">
    <property type="match status" value="1"/>
</dbReference>
<reference evidence="6" key="1">
    <citation type="submission" date="2017-05" db="EMBL/GenBank/DDBJ databases">
        <title>Physiological properties and genetic analysis related to exopolysaccharide production of fresh-water unicellular cyanobacterium Aphanothece sacrum, Suizenji Nori, that has been cultured as a food source in Japan.</title>
        <authorList>
            <person name="Kanesaki Y."/>
            <person name="Yoshikawa S."/>
            <person name="Ohki K."/>
        </authorList>
    </citation>
    <scope>NUCLEOTIDE SEQUENCE [LARGE SCALE GENOMIC DNA]</scope>
    <source>
        <strain evidence="6">FPU1</strain>
    </source>
</reference>
<feature type="coiled-coil region" evidence="3">
    <location>
        <begin position="170"/>
        <end position="307"/>
    </location>
</feature>
<dbReference type="PANTHER" id="PTHR32347:SF27">
    <property type="entry name" value="RND EFFLUX PUMP MEMBRANE FUSION PROTEIN BARREL-SANDWICH DOMAIN-CONTAINING PROTEIN"/>
    <property type="match status" value="1"/>
</dbReference>